<evidence type="ECO:0000313" key="2">
    <source>
        <dbReference type="Proteomes" id="UP000270094"/>
    </source>
</evidence>
<dbReference type="EMBL" id="UYYB01095855">
    <property type="protein sequence ID" value="VDM75801.1"/>
    <property type="molecule type" value="Genomic_DNA"/>
</dbReference>
<protein>
    <submittedName>
        <fullName evidence="1">Uncharacterized protein</fullName>
    </submittedName>
</protein>
<dbReference type="AlphaFoldDB" id="A0A3P7ISC3"/>
<keyword evidence="2" id="KW-1185">Reference proteome</keyword>
<proteinExistence type="predicted"/>
<reference evidence="1 2" key="1">
    <citation type="submission" date="2018-11" db="EMBL/GenBank/DDBJ databases">
        <authorList>
            <consortium name="Pathogen Informatics"/>
        </authorList>
    </citation>
    <scope>NUCLEOTIDE SEQUENCE [LARGE SCALE GENOMIC DNA]</scope>
</reference>
<accession>A0A3P7ISC3</accession>
<name>A0A3P7ISC3_STRVU</name>
<evidence type="ECO:0000313" key="1">
    <source>
        <dbReference type="EMBL" id="VDM75801.1"/>
    </source>
</evidence>
<organism evidence="1 2">
    <name type="scientific">Strongylus vulgaris</name>
    <name type="common">Blood worm</name>
    <dbReference type="NCBI Taxonomy" id="40348"/>
    <lineage>
        <taxon>Eukaryota</taxon>
        <taxon>Metazoa</taxon>
        <taxon>Ecdysozoa</taxon>
        <taxon>Nematoda</taxon>
        <taxon>Chromadorea</taxon>
        <taxon>Rhabditida</taxon>
        <taxon>Rhabditina</taxon>
        <taxon>Rhabditomorpha</taxon>
        <taxon>Strongyloidea</taxon>
        <taxon>Strongylidae</taxon>
        <taxon>Strongylus</taxon>
    </lineage>
</organism>
<dbReference type="Proteomes" id="UP000270094">
    <property type="component" value="Unassembled WGS sequence"/>
</dbReference>
<sequence length="72" mass="7844">MNVLPMDTLEFPAKTRRNFGAGSMVGITVWQVVGNGFEKEDVVSKNDEPDALVLLAGIPMESRIPANRSRLG</sequence>
<gene>
    <name evidence="1" type="ORF">SVUK_LOCUS10799</name>
</gene>